<feature type="transmembrane region" description="Helical" evidence="7">
    <location>
        <begin position="141"/>
        <end position="167"/>
    </location>
</feature>
<dbReference type="Pfam" id="PF06808">
    <property type="entry name" value="DctM"/>
    <property type="match status" value="1"/>
</dbReference>
<comment type="subunit">
    <text evidence="7">The complex comprises the extracytoplasmic solute receptor protein and the two transmembrane proteins.</text>
</comment>
<comment type="subcellular location">
    <subcellularLocation>
        <location evidence="1 7">Cell inner membrane</location>
        <topology evidence="1 7">Multi-pass membrane protein</topology>
    </subcellularLocation>
</comment>
<feature type="transmembrane region" description="Helical" evidence="7">
    <location>
        <begin position="173"/>
        <end position="197"/>
    </location>
</feature>
<keyword evidence="6 7" id="KW-0472">Membrane</keyword>
<dbReference type="EMBL" id="SPKJ01000002">
    <property type="protein sequence ID" value="MYZ46356.1"/>
    <property type="molecule type" value="Genomic_DNA"/>
</dbReference>
<feature type="domain" description="TRAP C4-dicarboxylate transport system permease DctM subunit" evidence="8">
    <location>
        <begin position="11"/>
        <end position="428"/>
    </location>
</feature>
<evidence type="ECO:0000256" key="4">
    <source>
        <dbReference type="ARBA" id="ARBA00022692"/>
    </source>
</evidence>
<keyword evidence="3 7" id="KW-0997">Cell inner membrane</keyword>
<sequence length="436" mass="45883">MSSVEVGFWSLGAVVILIALRVPIGVALGGVGLLGIAYIRDFRIAYAVLGSTPFEFAAHHTLSAIPMFLLMGAIAHGSGISQSLFRAARLWLGGIPGGLAVATNYACAGFAAASGSSIATAAAMAKIAVPEMLKAGYDRGLATGVVASAGTLGSMIPPSIMFVLFGVFAEVSIVKLLIAGIIPGLLTAFIYMVMIMVRSTLNPALAPRLDPEEQRRLRPERIRALLEIWPLLALMLGIIGGLYSGVVTPTEAGAAGAALALLIALLQRRLSVARFVSSLIEATASTARIFFVAAAAALFAKFLAMTGMPFYFGSLLSELGSPLLLIVATSVIFTILGMFLDPIGLMLLTLPILLPMFEAQGVDLIWFGVLTVKFLEIGLLTPPVGFNVYVIKATVGDAVPLAEIFRGVAWFLLCEFIVVVLLVLFPQIALFLPNTM</sequence>
<evidence type="ECO:0000313" key="9">
    <source>
        <dbReference type="EMBL" id="MYZ46356.1"/>
    </source>
</evidence>
<evidence type="ECO:0000256" key="1">
    <source>
        <dbReference type="ARBA" id="ARBA00004429"/>
    </source>
</evidence>
<proteinExistence type="inferred from homology"/>
<comment type="caution">
    <text evidence="7">Lacks conserved residue(s) required for the propagation of feature annotation.</text>
</comment>
<feature type="transmembrane region" description="Helical" evidence="7">
    <location>
        <begin position="364"/>
        <end position="389"/>
    </location>
</feature>
<feature type="transmembrane region" description="Helical" evidence="7">
    <location>
        <begin position="60"/>
        <end position="85"/>
    </location>
</feature>
<feature type="transmembrane region" description="Helical" evidence="7">
    <location>
        <begin position="409"/>
        <end position="432"/>
    </location>
</feature>
<dbReference type="InterPro" id="IPR010656">
    <property type="entry name" value="DctM"/>
</dbReference>
<feature type="transmembrane region" description="Helical" evidence="7">
    <location>
        <begin position="6"/>
        <end position="39"/>
    </location>
</feature>
<keyword evidence="4 7" id="KW-0812">Transmembrane</keyword>
<reference evidence="9" key="1">
    <citation type="submission" date="2019-03" db="EMBL/GenBank/DDBJ databases">
        <title>Afifella sp. nov., isolated from activated sludge.</title>
        <authorList>
            <person name="Li Q."/>
            <person name="Liu Y."/>
        </authorList>
    </citation>
    <scope>NUCLEOTIDE SEQUENCE</scope>
    <source>
        <strain evidence="9">L72</strain>
    </source>
</reference>
<comment type="function">
    <text evidence="7">Part of the tripartite ATP-independent periplasmic (TRAP) transport system.</text>
</comment>
<dbReference type="GO" id="GO:0005886">
    <property type="term" value="C:plasma membrane"/>
    <property type="evidence" value="ECO:0007669"/>
    <property type="project" value="UniProtKB-SubCell"/>
</dbReference>
<dbReference type="PANTHER" id="PTHR33362:SF5">
    <property type="entry name" value="C4-DICARBOXYLATE TRAP TRANSPORTER LARGE PERMEASE PROTEIN DCTM"/>
    <property type="match status" value="1"/>
</dbReference>
<evidence type="ECO:0000256" key="3">
    <source>
        <dbReference type="ARBA" id="ARBA00022519"/>
    </source>
</evidence>
<gene>
    <name evidence="9" type="ORF">E4O86_01285</name>
</gene>
<keyword evidence="7" id="KW-0813">Transport</keyword>
<keyword evidence="10" id="KW-1185">Reference proteome</keyword>
<keyword evidence="2" id="KW-1003">Cell membrane</keyword>
<feature type="transmembrane region" description="Helical" evidence="7">
    <location>
        <begin position="324"/>
        <end position="352"/>
    </location>
</feature>
<evidence type="ECO:0000259" key="8">
    <source>
        <dbReference type="Pfam" id="PF06808"/>
    </source>
</evidence>
<comment type="similarity">
    <text evidence="7">Belongs to the TRAP transporter large permease family.</text>
</comment>
<dbReference type="NCBIfam" id="TIGR00786">
    <property type="entry name" value="dctM"/>
    <property type="match status" value="1"/>
</dbReference>
<dbReference type="PANTHER" id="PTHR33362">
    <property type="entry name" value="SIALIC ACID TRAP TRANSPORTER PERMEASE PROTEIN SIAT-RELATED"/>
    <property type="match status" value="1"/>
</dbReference>
<dbReference type="Proteomes" id="UP000773614">
    <property type="component" value="Unassembled WGS sequence"/>
</dbReference>
<protein>
    <recommendedName>
        <fullName evidence="7">TRAP transporter large permease protein</fullName>
    </recommendedName>
</protein>
<accession>A0A964WS06</accession>
<evidence type="ECO:0000256" key="2">
    <source>
        <dbReference type="ARBA" id="ARBA00022475"/>
    </source>
</evidence>
<dbReference type="OrthoDB" id="9783448at2"/>
<dbReference type="InterPro" id="IPR004681">
    <property type="entry name" value="TRAP_DctM"/>
</dbReference>
<keyword evidence="5 7" id="KW-1133">Transmembrane helix</keyword>
<organism evidence="9 10">
    <name type="scientific">Propylenella binzhouense</name>
    <dbReference type="NCBI Taxonomy" id="2555902"/>
    <lineage>
        <taxon>Bacteria</taxon>
        <taxon>Pseudomonadati</taxon>
        <taxon>Pseudomonadota</taxon>
        <taxon>Alphaproteobacteria</taxon>
        <taxon>Hyphomicrobiales</taxon>
        <taxon>Propylenellaceae</taxon>
        <taxon>Propylenella</taxon>
    </lineage>
</organism>
<comment type="caution">
    <text evidence="9">The sequence shown here is derived from an EMBL/GenBank/DDBJ whole genome shotgun (WGS) entry which is preliminary data.</text>
</comment>
<evidence type="ECO:0000256" key="6">
    <source>
        <dbReference type="ARBA" id="ARBA00023136"/>
    </source>
</evidence>
<evidence type="ECO:0000313" key="10">
    <source>
        <dbReference type="Proteomes" id="UP000773614"/>
    </source>
</evidence>
<evidence type="ECO:0000256" key="5">
    <source>
        <dbReference type="ARBA" id="ARBA00022989"/>
    </source>
</evidence>
<evidence type="ECO:0000256" key="7">
    <source>
        <dbReference type="RuleBase" id="RU369079"/>
    </source>
</evidence>
<feature type="transmembrane region" description="Helical" evidence="7">
    <location>
        <begin position="289"/>
        <end position="312"/>
    </location>
</feature>
<dbReference type="GO" id="GO:0022857">
    <property type="term" value="F:transmembrane transporter activity"/>
    <property type="evidence" value="ECO:0007669"/>
    <property type="project" value="UniProtKB-UniRule"/>
</dbReference>
<dbReference type="AlphaFoldDB" id="A0A964WS06"/>
<dbReference type="PIRSF" id="PIRSF006066">
    <property type="entry name" value="HI0050"/>
    <property type="match status" value="1"/>
</dbReference>
<feature type="transmembrane region" description="Helical" evidence="7">
    <location>
        <begin position="224"/>
        <end position="246"/>
    </location>
</feature>
<name>A0A964WS06_9HYPH</name>
<dbReference type="RefSeq" id="WP_161138695.1">
    <property type="nucleotide sequence ID" value="NZ_SPKJ01000002.1"/>
</dbReference>